<dbReference type="PANTHER" id="PTHR16288:SF0">
    <property type="entry name" value="TRNA (GUANINE-N(7)-)-METHYLTRANSFERASE NON-CATALYTIC SUBUNIT WDR4"/>
    <property type="match status" value="1"/>
</dbReference>
<evidence type="ECO:0008006" key="9">
    <source>
        <dbReference type="Google" id="ProtNLM"/>
    </source>
</evidence>
<keyword evidence="2 6" id="KW-0853">WD repeat</keyword>
<dbReference type="EMBL" id="CAKLCB010000218">
    <property type="protein sequence ID" value="CAH0516969.1"/>
    <property type="molecule type" value="Genomic_DNA"/>
</dbReference>
<name>A0ABN8CY10_9STRA</name>
<gene>
    <name evidence="7" type="ORF">PBS001_LOCUS3603</name>
</gene>
<dbReference type="InterPro" id="IPR001680">
    <property type="entry name" value="WD40_rpt"/>
</dbReference>
<dbReference type="PROSITE" id="PS50082">
    <property type="entry name" value="WD_REPEATS_2"/>
    <property type="match status" value="1"/>
</dbReference>
<comment type="subcellular location">
    <subcellularLocation>
        <location evidence="1">Nucleus</location>
    </subcellularLocation>
</comment>
<dbReference type="SMART" id="SM00320">
    <property type="entry name" value="WD40"/>
    <property type="match status" value="2"/>
</dbReference>
<protein>
    <recommendedName>
        <fullName evidence="9">WD repeat-containing protein 4 homolog</fullName>
    </recommendedName>
</protein>
<evidence type="ECO:0000256" key="5">
    <source>
        <dbReference type="ARBA" id="ARBA00023242"/>
    </source>
</evidence>
<sequence length="430" mass="47395">MVIITGVFVASAQGVVVTVRNTTVFVLPTNASETQKLLQFELRQDAGDIAEAPEIAENKATKLKQATQPVPPSNRITAILLFQPQYCEHLALLLLVDERRLVHYELNLSAETLLLKTLRSVPRSATCMTVGTLKITNGEMKHVVILGQKTGEVVAVPFPDVARDLKMLLGHTTSMITHVALNHDSSLLLTADRDEKLRVSRFPNAAIIESYCLGHAASLTKVACSSVTPELVVSTSIDNTLKLWDMTTGKLLATKTLLVGLDVSIEHADKDEANDEDSDRKAAKSLLNVSLSICSKTNIVAVLVNYQYVRFFEIECDKGIPTMREMAIPIEDEQLLLANEPCEILFTEDEMLAVSYKKNPFLQLYSISKGENKRLSPVDFNSNVLNDFRSAAAAIELVDDEESALDTLEDGLKKKKARTGEWNKMVPGDK</sequence>
<dbReference type="InterPro" id="IPR015943">
    <property type="entry name" value="WD40/YVTN_repeat-like_dom_sf"/>
</dbReference>
<keyword evidence="4" id="KW-0677">Repeat</keyword>
<dbReference type="Pfam" id="PF00400">
    <property type="entry name" value="WD40"/>
    <property type="match status" value="2"/>
</dbReference>
<dbReference type="InterPro" id="IPR036322">
    <property type="entry name" value="WD40_repeat_dom_sf"/>
</dbReference>
<comment type="caution">
    <text evidence="7">The sequence shown here is derived from an EMBL/GenBank/DDBJ whole genome shotgun (WGS) entry which is preliminary data.</text>
</comment>
<dbReference type="Proteomes" id="UP001158986">
    <property type="component" value="Unassembled WGS sequence"/>
</dbReference>
<evidence type="ECO:0000313" key="7">
    <source>
        <dbReference type="EMBL" id="CAH0516969.1"/>
    </source>
</evidence>
<evidence type="ECO:0000256" key="3">
    <source>
        <dbReference type="ARBA" id="ARBA00022694"/>
    </source>
</evidence>
<accession>A0ABN8CY10</accession>
<dbReference type="InterPro" id="IPR019775">
    <property type="entry name" value="WD40_repeat_CS"/>
</dbReference>
<evidence type="ECO:0000256" key="6">
    <source>
        <dbReference type="PROSITE-ProRule" id="PRU00221"/>
    </source>
</evidence>
<proteinExistence type="predicted"/>
<organism evidence="7 8">
    <name type="scientific">Peronospora belbahrii</name>
    <dbReference type="NCBI Taxonomy" id="622444"/>
    <lineage>
        <taxon>Eukaryota</taxon>
        <taxon>Sar</taxon>
        <taxon>Stramenopiles</taxon>
        <taxon>Oomycota</taxon>
        <taxon>Peronosporomycetes</taxon>
        <taxon>Peronosporales</taxon>
        <taxon>Peronosporaceae</taxon>
        <taxon>Peronospora</taxon>
    </lineage>
</organism>
<keyword evidence="3" id="KW-0819">tRNA processing</keyword>
<evidence type="ECO:0000313" key="8">
    <source>
        <dbReference type="Proteomes" id="UP001158986"/>
    </source>
</evidence>
<dbReference type="PANTHER" id="PTHR16288">
    <property type="entry name" value="WD40 REPEAT PROTEIN 4"/>
    <property type="match status" value="1"/>
</dbReference>
<keyword evidence="8" id="KW-1185">Reference proteome</keyword>
<dbReference type="PROSITE" id="PS00678">
    <property type="entry name" value="WD_REPEATS_1"/>
    <property type="match status" value="1"/>
</dbReference>
<dbReference type="Gene3D" id="2.130.10.10">
    <property type="entry name" value="YVTN repeat-like/Quinoprotein amine dehydrogenase"/>
    <property type="match status" value="1"/>
</dbReference>
<reference evidence="7 8" key="1">
    <citation type="submission" date="2021-11" db="EMBL/GenBank/DDBJ databases">
        <authorList>
            <person name="Islam A."/>
            <person name="Islam S."/>
            <person name="Flora M.S."/>
            <person name="Rahman M."/>
            <person name="Ziaur R.M."/>
            <person name="Epstein J.H."/>
            <person name="Hassan M."/>
            <person name="Klassen M."/>
            <person name="Woodard K."/>
            <person name="Webb A."/>
            <person name="Webby R.J."/>
            <person name="El Zowalaty M.E."/>
        </authorList>
    </citation>
    <scope>NUCLEOTIDE SEQUENCE [LARGE SCALE GENOMIC DNA]</scope>
    <source>
        <strain evidence="7">Pbs1</strain>
    </source>
</reference>
<dbReference type="SUPFAM" id="SSF50978">
    <property type="entry name" value="WD40 repeat-like"/>
    <property type="match status" value="1"/>
</dbReference>
<evidence type="ECO:0000256" key="1">
    <source>
        <dbReference type="ARBA" id="ARBA00004123"/>
    </source>
</evidence>
<evidence type="ECO:0000256" key="4">
    <source>
        <dbReference type="ARBA" id="ARBA00022737"/>
    </source>
</evidence>
<feature type="repeat" description="WD" evidence="6">
    <location>
        <begin position="212"/>
        <end position="254"/>
    </location>
</feature>
<keyword evidence="5" id="KW-0539">Nucleus</keyword>
<evidence type="ECO:0000256" key="2">
    <source>
        <dbReference type="ARBA" id="ARBA00022574"/>
    </source>
</evidence>
<dbReference type="InterPro" id="IPR028884">
    <property type="entry name" value="Trm82"/>
</dbReference>